<evidence type="ECO:0000313" key="1">
    <source>
        <dbReference type="EMBL" id="KKL96745.1"/>
    </source>
</evidence>
<name>A0A0F9ISQ9_9ZZZZ</name>
<proteinExistence type="predicted"/>
<dbReference type="AlphaFoldDB" id="A0A0F9ISQ9"/>
<organism evidence="1">
    <name type="scientific">marine sediment metagenome</name>
    <dbReference type="NCBI Taxonomy" id="412755"/>
    <lineage>
        <taxon>unclassified sequences</taxon>
        <taxon>metagenomes</taxon>
        <taxon>ecological metagenomes</taxon>
    </lineage>
</organism>
<dbReference type="EMBL" id="LAZR01018350">
    <property type="protein sequence ID" value="KKL96745.1"/>
    <property type="molecule type" value="Genomic_DNA"/>
</dbReference>
<reference evidence="1" key="1">
    <citation type="journal article" date="2015" name="Nature">
        <title>Complex archaea that bridge the gap between prokaryotes and eukaryotes.</title>
        <authorList>
            <person name="Spang A."/>
            <person name="Saw J.H."/>
            <person name="Jorgensen S.L."/>
            <person name="Zaremba-Niedzwiedzka K."/>
            <person name="Martijn J."/>
            <person name="Lind A.E."/>
            <person name="van Eijk R."/>
            <person name="Schleper C."/>
            <person name="Guy L."/>
            <person name="Ettema T.J."/>
        </authorList>
    </citation>
    <scope>NUCLEOTIDE SEQUENCE</scope>
</reference>
<protein>
    <submittedName>
        <fullName evidence="1">Uncharacterized protein</fullName>
    </submittedName>
</protein>
<gene>
    <name evidence="1" type="ORF">LCGC14_1841460</name>
</gene>
<accession>A0A0F9ISQ9</accession>
<comment type="caution">
    <text evidence="1">The sequence shown here is derived from an EMBL/GenBank/DDBJ whole genome shotgun (WGS) entry which is preliminary data.</text>
</comment>
<sequence length="113" mass="13348">MRVGRYLRVDGVVVEYVRAKIPKGEQLKKMVCPTCKQKCTNIYYAERGTQLRKTIGFICIDCYQTYIFETRPFRATITDYNGNKIGYMKNYPRYKYGKTKKSKDLNKEKGFIN</sequence>